<proteinExistence type="predicted"/>
<dbReference type="Proteomes" id="UP000298030">
    <property type="component" value="Unassembled WGS sequence"/>
</dbReference>
<dbReference type="EMBL" id="QPFP01000098">
    <property type="protein sequence ID" value="TEB22046.1"/>
    <property type="molecule type" value="Genomic_DNA"/>
</dbReference>
<dbReference type="OrthoDB" id="3261690at2759"/>
<reference evidence="2 3" key="1">
    <citation type="journal article" date="2019" name="Nat. Ecol. Evol.">
        <title>Megaphylogeny resolves global patterns of mushroom evolution.</title>
        <authorList>
            <person name="Varga T."/>
            <person name="Krizsan K."/>
            <person name="Foldi C."/>
            <person name="Dima B."/>
            <person name="Sanchez-Garcia M."/>
            <person name="Sanchez-Ramirez S."/>
            <person name="Szollosi G.J."/>
            <person name="Szarkandi J.G."/>
            <person name="Papp V."/>
            <person name="Albert L."/>
            <person name="Andreopoulos W."/>
            <person name="Angelini C."/>
            <person name="Antonin V."/>
            <person name="Barry K.W."/>
            <person name="Bougher N.L."/>
            <person name="Buchanan P."/>
            <person name="Buyck B."/>
            <person name="Bense V."/>
            <person name="Catcheside P."/>
            <person name="Chovatia M."/>
            <person name="Cooper J."/>
            <person name="Damon W."/>
            <person name="Desjardin D."/>
            <person name="Finy P."/>
            <person name="Geml J."/>
            <person name="Haridas S."/>
            <person name="Hughes K."/>
            <person name="Justo A."/>
            <person name="Karasinski D."/>
            <person name="Kautmanova I."/>
            <person name="Kiss B."/>
            <person name="Kocsube S."/>
            <person name="Kotiranta H."/>
            <person name="LaButti K.M."/>
            <person name="Lechner B.E."/>
            <person name="Liimatainen K."/>
            <person name="Lipzen A."/>
            <person name="Lukacs Z."/>
            <person name="Mihaltcheva S."/>
            <person name="Morgado L.N."/>
            <person name="Niskanen T."/>
            <person name="Noordeloos M.E."/>
            <person name="Ohm R.A."/>
            <person name="Ortiz-Santana B."/>
            <person name="Ovrebo C."/>
            <person name="Racz N."/>
            <person name="Riley R."/>
            <person name="Savchenko A."/>
            <person name="Shiryaev A."/>
            <person name="Soop K."/>
            <person name="Spirin V."/>
            <person name="Szebenyi C."/>
            <person name="Tomsovsky M."/>
            <person name="Tulloss R.E."/>
            <person name="Uehling J."/>
            <person name="Grigoriev I.V."/>
            <person name="Vagvolgyi C."/>
            <person name="Papp T."/>
            <person name="Martin F.M."/>
            <person name="Miettinen O."/>
            <person name="Hibbett D.S."/>
            <person name="Nagy L.G."/>
        </authorList>
    </citation>
    <scope>NUCLEOTIDE SEQUENCE [LARGE SCALE GENOMIC DNA]</scope>
    <source>
        <strain evidence="2 3">FP101781</strain>
    </source>
</reference>
<keyword evidence="3" id="KW-1185">Reference proteome</keyword>
<protein>
    <submittedName>
        <fullName evidence="2">Uncharacterized protein</fullName>
    </submittedName>
</protein>
<dbReference type="AlphaFoldDB" id="A0A4Y7SJK2"/>
<evidence type="ECO:0000313" key="2">
    <source>
        <dbReference type="EMBL" id="TEB22046.1"/>
    </source>
</evidence>
<evidence type="ECO:0000313" key="3">
    <source>
        <dbReference type="Proteomes" id="UP000298030"/>
    </source>
</evidence>
<dbReference type="STRING" id="71717.A0A4Y7SJK2"/>
<feature type="chain" id="PRO_5021422473" evidence="1">
    <location>
        <begin position="26"/>
        <end position="810"/>
    </location>
</feature>
<comment type="caution">
    <text evidence="2">The sequence shown here is derived from an EMBL/GenBank/DDBJ whole genome shotgun (WGS) entry which is preliminary data.</text>
</comment>
<evidence type="ECO:0000256" key="1">
    <source>
        <dbReference type="SAM" id="SignalP"/>
    </source>
</evidence>
<keyword evidence="1" id="KW-0732">Signal</keyword>
<name>A0A4Y7SJK2_COPMI</name>
<accession>A0A4Y7SJK2</accession>
<sequence length="810" mass="91975">MAAELHALSFFARLVLFVLCGLTHTHRVVIDILQNAVDAEAPEEKITLERDYDSLLGVCGDILVRDTNLVFRMTSQPGDDLQNNVHILHEWQTDNGAISAPLHAIPNMLFATFKERNSIVMVFPGLYSPNQTHWLNKDKRCKIYEDGIRPAMVKLLGSRSNELPTVLDSEIFRAQQSSGKLSYTTKTFPSWQVQNLGKLIRDSLIQRGHDWALGMVYLHMIRGVKNTSFHAVEGWAADDALKTFFHENHIPLAEARSGQHGRWFIDVGLEISMQRRCLLWRTDKHADVYQELTNVDPQEADRITRMGSSQYVRDFIAHLTGVSGARITPGARGEGPFEVAYCQMYVTDKALTAAKGNGRHAKHITPTDAFQNHRHVDMFFQKLLDLYLNASELNLSSVRVELRVPLAYATTVLLDFDQTRICNCLVAVPAPDYWGWRAWRAAALQLVWSWQFVNGRFESDTAGALLLNQAIPWLANSLHATPDTMSASRDLLKAILPLGPGSRLLANDDIPFPIGLRNVDGTDRYVPKTERGAIFIRRFLVGPRHPVPLFPGSLFLKRAACIALLGNTLEKILEKIAQNRHVIVRHTLRLRNKVRQPELPPPEEGGPPPLDLELPNMNGLSIDDSAPPINLPQSVNEIFRQFFVDVLNIAPNSRNATGGTAMRLTEDERSVATIEVFQEVNLARILNTCRWMRAPEAIWKDVFNKLFPAKGDESTDPRQNYQRCSYYRRWNELAAAADDHAFEVIRESLWSTAFQEIYWLPHAKSDRIWETRDRVKSHRYTQFFPNQEEGVPIPCIIINGRRTPEWNVEG</sequence>
<gene>
    <name evidence="2" type="ORF">FA13DRAFT_1641948</name>
</gene>
<organism evidence="2 3">
    <name type="scientific">Coprinellus micaceus</name>
    <name type="common">Glistening ink-cap mushroom</name>
    <name type="synonym">Coprinus micaceus</name>
    <dbReference type="NCBI Taxonomy" id="71717"/>
    <lineage>
        <taxon>Eukaryota</taxon>
        <taxon>Fungi</taxon>
        <taxon>Dikarya</taxon>
        <taxon>Basidiomycota</taxon>
        <taxon>Agaricomycotina</taxon>
        <taxon>Agaricomycetes</taxon>
        <taxon>Agaricomycetidae</taxon>
        <taxon>Agaricales</taxon>
        <taxon>Agaricineae</taxon>
        <taxon>Psathyrellaceae</taxon>
        <taxon>Coprinellus</taxon>
    </lineage>
</organism>
<feature type="signal peptide" evidence="1">
    <location>
        <begin position="1"/>
        <end position="25"/>
    </location>
</feature>